<dbReference type="Proteomes" id="UP001597151">
    <property type="component" value="Unassembled WGS sequence"/>
</dbReference>
<dbReference type="SUPFAM" id="SSF52283">
    <property type="entry name" value="Formate/glycerate dehydrogenase catalytic domain-like"/>
    <property type="match status" value="1"/>
</dbReference>
<evidence type="ECO:0000259" key="4">
    <source>
        <dbReference type="Pfam" id="PF00389"/>
    </source>
</evidence>
<evidence type="ECO:0000313" key="6">
    <source>
        <dbReference type="EMBL" id="MFD1195996.1"/>
    </source>
</evidence>
<dbReference type="Pfam" id="PF02826">
    <property type="entry name" value="2-Hacid_dh_C"/>
    <property type="match status" value="1"/>
</dbReference>
<dbReference type="EMBL" id="JBHTKR010000006">
    <property type="protein sequence ID" value="MFD1195996.1"/>
    <property type="molecule type" value="Genomic_DNA"/>
</dbReference>
<keyword evidence="7" id="KW-1185">Reference proteome</keyword>
<evidence type="ECO:0000259" key="5">
    <source>
        <dbReference type="Pfam" id="PF02826"/>
    </source>
</evidence>
<feature type="domain" description="D-isomer specific 2-hydroxyacid dehydrogenase NAD-binding" evidence="5">
    <location>
        <begin position="107"/>
        <end position="280"/>
    </location>
</feature>
<organism evidence="6 7">
    <name type="scientific">Seohaeicola saemankumensis</name>
    <dbReference type="NCBI Taxonomy" id="481181"/>
    <lineage>
        <taxon>Bacteria</taxon>
        <taxon>Pseudomonadati</taxon>
        <taxon>Pseudomonadota</taxon>
        <taxon>Alphaproteobacteria</taxon>
        <taxon>Rhodobacterales</taxon>
        <taxon>Roseobacteraceae</taxon>
        <taxon>Seohaeicola</taxon>
    </lineage>
</organism>
<dbReference type="InterPro" id="IPR050223">
    <property type="entry name" value="D-isomer_2-hydroxyacid_DH"/>
</dbReference>
<evidence type="ECO:0000256" key="1">
    <source>
        <dbReference type="ARBA" id="ARBA00023002"/>
    </source>
</evidence>
<dbReference type="SUPFAM" id="SSF51735">
    <property type="entry name" value="NAD(P)-binding Rossmann-fold domains"/>
    <property type="match status" value="1"/>
</dbReference>
<dbReference type="CDD" id="cd12156">
    <property type="entry name" value="HPPR"/>
    <property type="match status" value="1"/>
</dbReference>
<name>A0ABW3TGJ0_9RHOB</name>
<dbReference type="Pfam" id="PF00389">
    <property type="entry name" value="2-Hacid_dh"/>
    <property type="match status" value="1"/>
</dbReference>
<evidence type="ECO:0000256" key="3">
    <source>
        <dbReference type="RuleBase" id="RU003719"/>
    </source>
</evidence>
<dbReference type="InterPro" id="IPR006140">
    <property type="entry name" value="D-isomer_DH_NAD-bd"/>
</dbReference>
<dbReference type="PANTHER" id="PTHR10996">
    <property type="entry name" value="2-HYDROXYACID DEHYDROGENASE-RELATED"/>
    <property type="match status" value="1"/>
</dbReference>
<dbReference type="PANTHER" id="PTHR10996:SF178">
    <property type="entry name" value="2-HYDROXYACID DEHYDROGENASE YGL185C-RELATED"/>
    <property type="match status" value="1"/>
</dbReference>
<dbReference type="InterPro" id="IPR036291">
    <property type="entry name" value="NAD(P)-bd_dom_sf"/>
</dbReference>
<evidence type="ECO:0000313" key="7">
    <source>
        <dbReference type="Proteomes" id="UP001597151"/>
    </source>
</evidence>
<accession>A0ABW3TGJ0</accession>
<keyword evidence="2" id="KW-0520">NAD</keyword>
<dbReference type="InterPro" id="IPR006139">
    <property type="entry name" value="D-isomer_2_OHA_DH_cat_dom"/>
</dbReference>
<protein>
    <submittedName>
        <fullName evidence="6">2-hydroxyacid dehydrogenase</fullName>
    </submittedName>
</protein>
<comment type="similarity">
    <text evidence="3">Belongs to the D-isomer specific 2-hydroxyacid dehydrogenase family.</text>
</comment>
<evidence type="ECO:0000256" key="2">
    <source>
        <dbReference type="ARBA" id="ARBA00023027"/>
    </source>
</evidence>
<comment type="caution">
    <text evidence="6">The sequence shown here is derived from an EMBL/GenBank/DDBJ whole genome shotgun (WGS) entry which is preliminary data.</text>
</comment>
<dbReference type="Gene3D" id="3.40.50.720">
    <property type="entry name" value="NAD(P)-binding Rossmann-like Domain"/>
    <property type="match status" value="2"/>
</dbReference>
<proteinExistence type="inferred from homology"/>
<dbReference type="RefSeq" id="WP_380793498.1">
    <property type="nucleotide sequence ID" value="NZ_JBHTKR010000006.1"/>
</dbReference>
<feature type="domain" description="D-isomer specific 2-hydroxyacid dehydrogenase catalytic" evidence="4">
    <location>
        <begin position="50"/>
        <end position="311"/>
    </location>
</feature>
<keyword evidence="1 3" id="KW-0560">Oxidoreductase</keyword>
<gene>
    <name evidence="6" type="ORF">ACFQ3C_15085</name>
</gene>
<reference evidence="7" key="1">
    <citation type="journal article" date="2019" name="Int. J. Syst. Evol. Microbiol.">
        <title>The Global Catalogue of Microorganisms (GCM) 10K type strain sequencing project: providing services to taxonomists for standard genome sequencing and annotation.</title>
        <authorList>
            <consortium name="The Broad Institute Genomics Platform"/>
            <consortium name="The Broad Institute Genome Sequencing Center for Infectious Disease"/>
            <person name="Wu L."/>
            <person name="Ma J."/>
        </authorList>
    </citation>
    <scope>NUCLEOTIDE SEQUENCE [LARGE SCALE GENOMIC DNA]</scope>
    <source>
        <strain evidence="7">CCUG 55328</strain>
    </source>
</reference>
<sequence>MHRVLSIGTYAAMDAAALAAEFGGPTLPALADLDSLPQGVRDAVIAMACKSHETLGPTEMDRLPNLKLIARYGVGYEAVDLSAATARGIVVTNTPDVLNDDVADLAVAMWLGVLREVERGIANVRGGDWANGGPPLARKATGRRVGILGMGRIGRELADRLAAFKCALHYSARSPKDAPQGWQFHDNALSLAAAVDDLFVTVVGGPETENLIDADVLAALGADGHLINLSRGSVVDEGALLAALEARTIRGAALDVFRNEPRPDPRLVSRPDVLPLPHIGTATVETRTEMGRLQRANIRAILDSKPALTPVPQG</sequence>